<accession>A0A1X0PAU3</accession>
<protein>
    <submittedName>
        <fullName evidence="2">Putative transmembrane protein</fullName>
    </submittedName>
</protein>
<gene>
    <name evidence="2" type="ORF">TM35_000015860</name>
</gene>
<dbReference type="VEuPathDB" id="TriTrypDB:TM35_000015860"/>
<feature type="signal peptide" evidence="1">
    <location>
        <begin position="1"/>
        <end position="29"/>
    </location>
</feature>
<dbReference type="EMBL" id="NBCO01000001">
    <property type="protein sequence ID" value="ORC93709.1"/>
    <property type="molecule type" value="Genomic_DNA"/>
</dbReference>
<keyword evidence="2" id="KW-0472">Membrane</keyword>
<proteinExistence type="predicted"/>
<sequence>MKVRRRSPRTVKVCGILLLFLCIIVIALSNILQEDTTDNHNIVSNGVGLSKPKSYYDDKKDNYNNNSNNTCGSAKMCLDCLFPVSSKILSDQVYRPSTECFWCAATSRCMYRGSKELCEDREEQSCPAVLHSHIPNSFRVIHVGIQKGGPEALIQLHLALNRWGFLTTLDTRSKEKGGSVLPFFRNMYKNEFSRAPPLRWFKNYDEWHKNAQEGDVLIATETWPCFNRNYFEKGIRQMQWHLTVWPRRDRSHCTIAGHTNYITMTYMNQSKLALLYPYISPHIIKLAQSHSSWRNTKRRGTDKIPLVLFDSDVKLQNNDLLSRNGVMREVIRATGFRPEDLYALYGQATAGIDLRLPGAERFIFEAVLFDVCVIVDNSLVGGCSEDVPIPEEFRVPEGNLSALNNAIDRCIRDYDSVISKFTEMKEFTLRQKVTFERQVRRYFSNSVHITSVVCTQEQSNKFLLRFILNTLLYVPFATVEIRLAEGVVGLTEGQQTFLLNQSWLAAVRFVQMDAKETSEVCQINNEEMISKTEKYGSTTIQLARFILLTKGLSSYNSKKRSLLTMFVPINGIIVTEDVVHYITSQLALVGRHHDHDNQEAVTDKKFPIYILKLKSDGMINLPLIAVWTADVSSLLSCSHMVNNNVPLLSKLCQYKPNTDGDAVLSNTVVLHDGGDIIPLALVVDSKDNNDEILQSAWSFMCMHELWKDLIGEC</sequence>
<reference evidence="2 3" key="1">
    <citation type="submission" date="2017-03" db="EMBL/GenBank/DDBJ databases">
        <title>An alternative strategy for trypanosome survival in the mammalian bloodstream revealed through genome and transcriptome analysis of the ubiquitous bovine parasite Trypanosoma (Megatrypanum) theileri.</title>
        <authorList>
            <person name="Kelly S."/>
            <person name="Ivens A."/>
            <person name="Mott A."/>
            <person name="O'Neill E."/>
            <person name="Emms D."/>
            <person name="Macleod O."/>
            <person name="Voorheis P."/>
            <person name="Matthews J."/>
            <person name="Matthews K."/>
            <person name="Carrington M."/>
        </authorList>
    </citation>
    <scope>NUCLEOTIDE SEQUENCE [LARGE SCALE GENOMIC DNA]</scope>
    <source>
        <strain evidence="2">Edinburgh</strain>
    </source>
</reference>
<evidence type="ECO:0000313" key="2">
    <source>
        <dbReference type="EMBL" id="ORC93709.1"/>
    </source>
</evidence>
<keyword evidence="2" id="KW-0812">Transmembrane</keyword>
<dbReference type="GeneID" id="39981047"/>
<feature type="chain" id="PRO_5013275850" evidence="1">
    <location>
        <begin position="30"/>
        <end position="713"/>
    </location>
</feature>
<name>A0A1X0PAU3_9TRYP</name>
<comment type="caution">
    <text evidence="2">The sequence shown here is derived from an EMBL/GenBank/DDBJ whole genome shotgun (WGS) entry which is preliminary data.</text>
</comment>
<evidence type="ECO:0000313" key="3">
    <source>
        <dbReference type="Proteomes" id="UP000192257"/>
    </source>
</evidence>
<keyword evidence="1" id="KW-0732">Signal</keyword>
<dbReference type="RefSeq" id="XP_028887775.1">
    <property type="nucleotide sequence ID" value="XM_029021267.1"/>
</dbReference>
<dbReference type="OrthoDB" id="247849at2759"/>
<organism evidence="2 3">
    <name type="scientific">Trypanosoma theileri</name>
    <dbReference type="NCBI Taxonomy" id="67003"/>
    <lineage>
        <taxon>Eukaryota</taxon>
        <taxon>Discoba</taxon>
        <taxon>Euglenozoa</taxon>
        <taxon>Kinetoplastea</taxon>
        <taxon>Metakinetoplastina</taxon>
        <taxon>Trypanosomatida</taxon>
        <taxon>Trypanosomatidae</taxon>
        <taxon>Trypanosoma</taxon>
    </lineage>
</organism>
<dbReference type="Proteomes" id="UP000192257">
    <property type="component" value="Unassembled WGS sequence"/>
</dbReference>
<keyword evidence="3" id="KW-1185">Reference proteome</keyword>
<dbReference type="AlphaFoldDB" id="A0A1X0PAU3"/>
<evidence type="ECO:0000256" key="1">
    <source>
        <dbReference type="SAM" id="SignalP"/>
    </source>
</evidence>